<accession>A0ABZ0NDM1</accession>
<feature type="region of interest" description="Disordered" evidence="10">
    <location>
        <begin position="1"/>
        <end position="26"/>
    </location>
</feature>
<dbReference type="InterPro" id="IPR011009">
    <property type="entry name" value="Kinase-like_dom_sf"/>
</dbReference>
<dbReference type="EC" id="2.7.11.1" evidence="1"/>
<dbReference type="Gene3D" id="1.10.510.10">
    <property type="entry name" value="Transferase(Phosphotransferase) domain 1"/>
    <property type="match status" value="1"/>
</dbReference>
<evidence type="ECO:0000313" key="13">
    <source>
        <dbReference type="Proteomes" id="UP001302367"/>
    </source>
</evidence>
<gene>
    <name evidence="12" type="ORF">RHO25_002215</name>
</gene>
<evidence type="ECO:0000313" key="12">
    <source>
        <dbReference type="EMBL" id="WPA97605.1"/>
    </source>
</evidence>
<feature type="region of interest" description="Disordered" evidence="10">
    <location>
        <begin position="436"/>
        <end position="486"/>
    </location>
</feature>
<evidence type="ECO:0000256" key="10">
    <source>
        <dbReference type="SAM" id="MobiDB-lite"/>
    </source>
</evidence>
<feature type="compositionally biased region" description="Basic and acidic residues" evidence="10">
    <location>
        <begin position="561"/>
        <end position="573"/>
    </location>
</feature>
<dbReference type="GeneID" id="35426046"/>
<evidence type="ECO:0000256" key="8">
    <source>
        <dbReference type="ARBA" id="ARBA00048679"/>
    </source>
</evidence>
<comment type="catalytic activity">
    <reaction evidence="8">
        <text>L-seryl-[protein] + ATP = O-phospho-L-seryl-[protein] + ADP + H(+)</text>
        <dbReference type="Rhea" id="RHEA:17989"/>
        <dbReference type="Rhea" id="RHEA-COMP:9863"/>
        <dbReference type="Rhea" id="RHEA-COMP:11604"/>
        <dbReference type="ChEBI" id="CHEBI:15378"/>
        <dbReference type="ChEBI" id="CHEBI:29999"/>
        <dbReference type="ChEBI" id="CHEBI:30616"/>
        <dbReference type="ChEBI" id="CHEBI:83421"/>
        <dbReference type="ChEBI" id="CHEBI:456216"/>
        <dbReference type="EC" id="2.7.11.1"/>
    </reaction>
</comment>
<dbReference type="InterPro" id="IPR050660">
    <property type="entry name" value="NEK_Ser/Thr_kinase"/>
</dbReference>
<evidence type="ECO:0000256" key="1">
    <source>
        <dbReference type="ARBA" id="ARBA00012513"/>
    </source>
</evidence>
<keyword evidence="5" id="KW-0418">Kinase</keyword>
<feature type="coiled-coil region" evidence="9">
    <location>
        <begin position="672"/>
        <end position="699"/>
    </location>
</feature>
<keyword evidence="3" id="KW-0808">Transferase</keyword>
<keyword evidence="9" id="KW-0175">Coiled coil</keyword>
<feature type="compositionally biased region" description="Basic and acidic residues" evidence="10">
    <location>
        <begin position="457"/>
        <end position="482"/>
    </location>
</feature>
<keyword evidence="4" id="KW-0547">Nucleotide-binding</keyword>
<sequence length="718" mass="80770">MTDRQSRIPAQYDWQDAPQASVQHDGKPETAIWRVQRKRKGKSRDFEKDIYICKWQSLAGKNPTQAKYVFGECDMLQRFKHPNIVKYVDFDYNPSRQIARLFMENCSHGDLKKLGRKLNAGEAHSVLYQISNALLYIHHGVYHDGVKLKLGTFEALEGGTLQWSRHLHRDIKPSNIFISDTTKNGIYVKLGDFGVAKSDMEGTASYVGTNAYMAPEQRTAFRGPGSRRTTFRCDIYALGLTMEQLVDPNATALSSIFKECQARLDDDRPRSGAIVDQLRTLEGKRSLIDEMLSCIRTTTVAKLGKQQAKRIKTELNTFDELCERLLDSGSQPSGNVLQEFQEYAHGPGVVEWKCGVVEQVSARLAKHETDVRFADSIIHAKDFSPLSSDDKSVENSVAAAEKATESAEQASRERELKEQNERLEREIAEIRARLSATAQTGRTRGSERLDIGLGAKSELETTVKPTLNDRLERREPSVKGREQAGSLDARKLLSARMNPLSKPFVPSLVLQDPIKDTTSGALPEPNGVGIPDTSRGPDGSVLPLLSGTSHGIDAQDVTADGQREQDNRIETLRKSSWTARESGGLGQRRGLNSTFSKQTRSAQPLSLRTPPIESQATESIRGRRRDPLLQRDLSQPARRSSRPLSFSPSLNSNPADYFQVKGSLHEQLFEQYKFLQAQQDALRYQLERQQAENAEQSEREGWKDDKFERLFRTRELSF</sequence>
<dbReference type="EMBL" id="CP134185">
    <property type="protein sequence ID" value="WPA97605.1"/>
    <property type="molecule type" value="Genomic_DNA"/>
</dbReference>
<evidence type="ECO:0000256" key="6">
    <source>
        <dbReference type="ARBA" id="ARBA00022840"/>
    </source>
</evidence>
<dbReference type="PANTHER" id="PTHR43671:SF98">
    <property type="entry name" value="SERINE_THREONINE-PROTEIN KINASE NEK11"/>
    <property type="match status" value="1"/>
</dbReference>
<dbReference type="SUPFAM" id="SSF56112">
    <property type="entry name" value="Protein kinase-like (PK-like)"/>
    <property type="match status" value="1"/>
</dbReference>
<organism evidence="12 13">
    <name type="scientific">Cercospora beticola</name>
    <name type="common">Sugarbeet leaf spot fungus</name>
    <dbReference type="NCBI Taxonomy" id="122368"/>
    <lineage>
        <taxon>Eukaryota</taxon>
        <taxon>Fungi</taxon>
        <taxon>Dikarya</taxon>
        <taxon>Ascomycota</taxon>
        <taxon>Pezizomycotina</taxon>
        <taxon>Dothideomycetes</taxon>
        <taxon>Dothideomycetidae</taxon>
        <taxon>Mycosphaerellales</taxon>
        <taxon>Mycosphaerellaceae</taxon>
        <taxon>Cercospora</taxon>
    </lineage>
</organism>
<keyword evidence="13" id="KW-1185">Reference proteome</keyword>
<evidence type="ECO:0000256" key="3">
    <source>
        <dbReference type="ARBA" id="ARBA00022679"/>
    </source>
</evidence>
<protein>
    <recommendedName>
        <fullName evidence="1">non-specific serine/threonine protein kinase</fullName>
        <ecNumber evidence="1">2.7.11.1</ecNumber>
    </recommendedName>
</protein>
<dbReference type="SMART" id="SM00220">
    <property type="entry name" value="S_TKc"/>
    <property type="match status" value="1"/>
</dbReference>
<evidence type="ECO:0000259" key="11">
    <source>
        <dbReference type="SMART" id="SM00220"/>
    </source>
</evidence>
<name>A0ABZ0NDM1_CERBT</name>
<feature type="domain" description="Protein kinase" evidence="11">
    <location>
        <begin position="33"/>
        <end position="309"/>
    </location>
</feature>
<comment type="catalytic activity">
    <reaction evidence="7">
        <text>L-threonyl-[protein] + ATP = O-phospho-L-threonyl-[protein] + ADP + H(+)</text>
        <dbReference type="Rhea" id="RHEA:46608"/>
        <dbReference type="Rhea" id="RHEA-COMP:11060"/>
        <dbReference type="Rhea" id="RHEA-COMP:11605"/>
        <dbReference type="ChEBI" id="CHEBI:15378"/>
        <dbReference type="ChEBI" id="CHEBI:30013"/>
        <dbReference type="ChEBI" id="CHEBI:30616"/>
        <dbReference type="ChEBI" id="CHEBI:61977"/>
        <dbReference type="ChEBI" id="CHEBI:456216"/>
        <dbReference type="EC" id="2.7.11.1"/>
    </reaction>
</comment>
<keyword evidence="6" id="KW-0067">ATP-binding</keyword>
<evidence type="ECO:0000256" key="2">
    <source>
        <dbReference type="ARBA" id="ARBA00022527"/>
    </source>
</evidence>
<evidence type="ECO:0000256" key="7">
    <source>
        <dbReference type="ARBA" id="ARBA00047899"/>
    </source>
</evidence>
<feature type="region of interest" description="Disordered" evidence="10">
    <location>
        <begin position="515"/>
        <end position="653"/>
    </location>
</feature>
<feature type="compositionally biased region" description="Polar residues" evidence="10">
    <location>
        <begin position="590"/>
        <end position="618"/>
    </location>
</feature>
<feature type="compositionally biased region" description="Low complexity" evidence="10">
    <location>
        <begin position="636"/>
        <end position="653"/>
    </location>
</feature>
<proteinExistence type="predicted"/>
<dbReference type="RefSeq" id="XP_065458271.1">
    <property type="nucleotide sequence ID" value="XM_065602199.1"/>
</dbReference>
<keyword evidence="2" id="KW-0723">Serine/threonine-protein kinase</keyword>
<dbReference type="InterPro" id="IPR000719">
    <property type="entry name" value="Prot_kinase_dom"/>
</dbReference>
<evidence type="ECO:0000256" key="5">
    <source>
        <dbReference type="ARBA" id="ARBA00022777"/>
    </source>
</evidence>
<evidence type="ECO:0000256" key="4">
    <source>
        <dbReference type="ARBA" id="ARBA00022741"/>
    </source>
</evidence>
<reference evidence="12 13" key="1">
    <citation type="submission" date="2023-09" db="EMBL/GenBank/DDBJ databases">
        <title>Complete-Gapless Cercospora beticola genome.</title>
        <authorList>
            <person name="Wyatt N.A."/>
            <person name="Spanner R.E."/>
            <person name="Bolton M.D."/>
        </authorList>
    </citation>
    <scope>NUCLEOTIDE SEQUENCE [LARGE SCALE GENOMIC DNA]</scope>
    <source>
        <strain evidence="12">Cb09-40</strain>
    </source>
</reference>
<dbReference type="PANTHER" id="PTHR43671">
    <property type="entry name" value="SERINE/THREONINE-PROTEIN KINASE NEK"/>
    <property type="match status" value="1"/>
</dbReference>
<dbReference type="Proteomes" id="UP001302367">
    <property type="component" value="Chromosome 2"/>
</dbReference>
<dbReference type="Pfam" id="PF00069">
    <property type="entry name" value="Pkinase"/>
    <property type="match status" value="2"/>
</dbReference>
<evidence type="ECO:0000256" key="9">
    <source>
        <dbReference type="SAM" id="Coils"/>
    </source>
</evidence>